<dbReference type="InterPro" id="IPR016036">
    <property type="entry name" value="Malonyl_transacylase_ACP-bd"/>
</dbReference>
<dbReference type="SUPFAM" id="SSF51735">
    <property type="entry name" value="NAD(P)-binding Rossmann-fold domains"/>
    <property type="match status" value="2"/>
</dbReference>
<dbReference type="SMART" id="SM00829">
    <property type="entry name" value="PKS_ER"/>
    <property type="match status" value="1"/>
</dbReference>
<dbReference type="SMART" id="SM00822">
    <property type="entry name" value="PKS_KR"/>
    <property type="match status" value="1"/>
</dbReference>
<feature type="domain" description="Carrier" evidence="8">
    <location>
        <begin position="2201"/>
        <end position="2279"/>
    </location>
</feature>
<dbReference type="Pfam" id="PF08240">
    <property type="entry name" value="ADH_N"/>
    <property type="match status" value="1"/>
</dbReference>
<dbReference type="PANTHER" id="PTHR43775:SF37">
    <property type="entry name" value="SI:DKEY-61P9.11"/>
    <property type="match status" value="1"/>
</dbReference>
<evidence type="ECO:0000313" key="11">
    <source>
        <dbReference type="EMBL" id="API87387.1"/>
    </source>
</evidence>
<dbReference type="InterPro" id="IPR050091">
    <property type="entry name" value="PKS_NRPS_Biosynth_Enz"/>
</dbReference>
<dbReference type="InterPro" id="IPR042104">
    <property type="entry name" value="PKS_dehydratase_sf"/>
</dbReference>
<dbReference type="InterPro" id="IPR013968">
    <property type="entry name" value="PKS_KR"/>
</dbReference>
<dbReference type="FunFam" id="3.40.50.720:FF:000209">
    <property type="entry name" value="Polyketide synthase Pks12"/>
    <property type="match status" value="1"/>
</dbReference>
<gene>
    <name evidence="11" type="ORF">F7310_08430</name>
</gene>
<keyword evidence="3" id="KW-0596">Phosphopantetheine</keyword>
<dbReference type="Gene3D" id="3.30.70.3290">
    <property type="match status" value="1"/>
</dbReference>
<dbReference type="PANTHER" id="PTHR43775">
    <property type="entry name" value="FATTY ACID SYNTHASE"/>
    <property type="match status" value="1"/>
</dbReference>
<dbReference type="InterPro" id="IPR014031">
    <property type="entry name" value="Ketoacyl_synth_C"/>
</dbReference>
<evidence type="ECO:0000256" key="2">
    <source>
        <dbReference type="ARBA" id="ARBA00006484"/>
    </source>
</evidence>
<dbReference type="InterPro" id="IPR032821">
    <property type="entry name" value="PKS_assoc"/>
</dbReference>
<evidence type="ECO:0000313" key="12">
    <source>
        <dbReference type="Proteomes" id="UP000184222"/>
    </source>
</evidence>
<dbReference type="CDD" id="cd05195">
    <property type="entry name" value="enoyl_red"/>
    <property type="match status" value="1"/>
</dbReference>
<dbReference type="SUPFAM" id="SSF50129">
    <property type="entry name" value="GroES-like"/>
    <property type="match status" value="1"/>
</dbReference>
<dbReference type="InterPro" id="IPR049552">
    <property type="entry name" value="PKS_DH_N"/>
</dbReference>
<dbReference type="Pfam" id="PF00698">
    <property type="entry name" value="Acyl_transf_1"/>
    <property type="match status" value="1"/>
</dbReference>
<dbReference type="GO" id="GO:0006633">
    <property type="term" value="P:fatty acid biosynthetic process"/>
    <property type="evidence" value="ECO:0007669"/>
    <property type="project" value="UniProtKB-UniPathway"/>
</dbReference>
<evidence type="ECO:0000256" key="3">
    <source>
        <dbReference type="ARBA" id="ARBA00022450"/>
    </source>
</evidence>
<dbReference type="Gene3D" id="1.10.1200.10">
    <property type="entry name" value="ACP-like"/>
    <property type="match status" value="1"/>
</dbReference>
<dbReference type="InterPro" id="IPR013154">
    <property type="entry name" value="ADH-like_N"/>
</dbReference>
<reference evidence="11 12" key="1">
    <citation type="journal article" date="2016" name="Appl. Environ. Microbiol.">
        <title>Whole genome relationships among Francisella bacteria of diverse origin define new species and provide specific regions for detection.</title>
        <authorList>
            <person name="Challacombe J.F."/>
            <person name="Petersen J.M."/>
            <person name="Gallegos-Graves V."/>
            <person name="Hodge D."/>
            <person name="Pillai S."/>
            <person name="Kuske C.R."/>
        </authorList>
    </citation>
    <scope>NUCLEOTIDE SEQUENCE [LARGE SCALE GENOMIC DNA]</scope>
    <source>
        <strain evidence="12">TX07-7310</strain>
    </source>
</reference>
<dbReference type="InterPro" id="IPR020806">
    <property type="entry name" value="PKS_PP-bd"/>
</dbReference>
<feature type="active site" description="Proton donor; for dehydratase activity" evidence="7">
    <location>
        <position position="1054"/>
    </location>
</feature>
<evidence type="ECO:0000256" key="5">
    <source>
        <dbReference type="ARBA" id="ARBA00022679"/>
    </source>
</evidence>
<keyword evidence="4" id="KW-0597">Phosphoprotein</keyword>
<evidence type="ECO:0000256" key="1">
    <source>
        <dbReference type="ARBA" id="ARBA00005194"/>
    </source>
</evidence>
<dbReference type="Pfam" id="PF00550">
    <property type="entry name" value="PP-binding"/>
    <property type="match status" value="1"/>
</dbReference>
<dbReference type="Proteomes" id="UP000184222">
    <property type="component" value="Chromosome"/>
</dbReference>
<dbReference type="SUPFAM" id="SSF52151">
    <property type="entry name" value="FabD/lysophospholipase-like"/>
    <property type="match status" value="1"/>
</dbReference>
<dbReference type="CDD" id="cd05274">
    <property type="entry name" value="KR_FAS_SDR_x"/>
    <property type="match status" value="1"/>
</dbReference>
<dbReference type="Gene3D" id="3.40.47.10">
    <property type="match status" value="1"/>
</dbReference>
<dbReference type="Pfam" id="PF00109">
    <property type="entry name" value="ketoacyl-synt"/>
    <property type="match status" value="1"/>
</dbReference>
<dbReference type="InterPro" id="IPR016035">
    <property type="entry name" value="Acyl_Trfase/lysoPLipase"/>
</dbReference>
<dbReference type="SMART" id="SM00823">
    <property type="entry name" value="PKS_PP"/>
    <property type="match status" value="1"/>
</dbReference>
<dbReference type="InterPro" id="IPR011032">
    <property type="entry name" value="GroES-like_sf"/>
</dbReference>
<dbReference type="Pfam" id="PF08659">
    <property type="entry name" value="KR"/>
    <property type="match status" value="1"/>
</dbReference>
<dbReference type="InterPro" id="IPR057326">
    <property type="entry name" value="KR_dom"/>
</dbReference>
<dbReference type="Gene3D" id="3.10.129.110">
    <property type="entry name" value="Polyketide synthase dehydratase"/>
    <property type="match status" value="1"/>
</dbReference>
<dbReference type="InterPro" id="IPR014043">
    <property type="entry name" value="Acyl_transferase_dom"/>
</dbReference>
<dbReference type="InterPro" id="IPR049551">
    <property type="entry name" value="PKS_DH_C"/>
</dbReference>
<dbReference type="GO" id="GO:0004315">
    <property type="term" value="F:3-oxoacyl-[acyl-carrier-protein] synthase activity"/>
    <property type="evidence" value="ECO:0007669"/>
    <property type="project" value="InterPro"/>
</dbReference>
<dbReference type="Pfam" id="PF13602">
    <property type="entry name" value="ADH_zinc_N_2"/>
    <property type="match status" value="1"/>
</dbReference>
<keyword evidence="6" id="KW-0511">Multifunctional enzyme</keyword>
<dbReference type="Pfam" id="PF02801">
    <property type="entry name" value="Ketoacyl-synt_C"/>
    <property type="match status" value="1"/>
</dbReference>
<dbReference type="SUPFAM" id="SSF53901">
    <property type="entry name" value="Thiolase-like"/>
    <property type="match status" value="1"/>
</dbReference>
<evidence type="ECO:0000256" key="7">
    <source>
        <dbReference type="PROSITE-ProRule" id="PRU01363"/>
    </source>
</evidence>
<protein>
    <submittedName>
        <fullName evidence="11">Polyketide synthase</fullName>
    </submittedName>
</protein>
<dbReference type="STRING" id="573570.F7310_08430"/>
<dbReference type="Pfam" id="PF21089">
    <property type="entry name" value="PKS_DH_N"/>
    <property type="match status" value="1"/>
</dbReference>
<dbReference type="InterPro" id="IPR020841">
    <property type="entry name" value="PKS_Beta-ketoAc_synthase_dom"/>
</dbReference>
<dbReference type="InterPro" id="IPR049900">
    <property type="entry name" value="PKS_mFAS_DH"/>
</dbReference>
<organism evidence="11 12">
    <name type="scientific">Francisella uliginis</name>
    <dbReference type="NCBI Taxonomy" id="573570"/>
    <lineage>
        <taxon>Bacteria</taxon>
        <taxon>Pseudomonadati</taxon>
        <taxon>Pseudomonadota</taxon>
        <taxon>Gammaproteobacteria</taxon>
        <taxon>Thiotrichales</taxon>
        <taxon>Francisellaceae</taxon>
        <taxon>Francisella</taxon>
    </lineage>
</organism>
<dbReference type="InterPro" id="IPR014030">
    <property type="entry name" value="Ketoacyl_synth_N"/>
</dbReference>
<accession>A0A1L4BU86</accession>
<feature type="active site" description="Proton acceptor; for dehydratase activity" evidence="7">
    <location>
        <position position="894"/>
    </location>
</feature>
<dbReference type="PROSITE" id="PS52004">
    <property type="entry name" value="KS3_2"/>
    <property type="match status" value="1"/>
</dbReference>
<dbReference type="Pfam" id="PF16197">
    <property type="entry name" value="KAsynt_C_assoc"/>
    <property type="match status" value="1"/>
</dbReference>
<dbReference type="SMART" id="SM00827">
    <property type="entry name" value="PKS_AT"/>
    <property type="match status" value="1"/>
</dbReference>
<dbReference type="Gene3D" id="3.90.180.10">
    <property type="entry name" value="Medium-chain alcohol dehydrogenases, catalytic domain"/>
    <property type="match status" value="1"/>
</dbReference>
<dbReference type="InterPro" id="IPR036291">
    <property type="entry name" value="NAD(P)-bd_dom_sf"/>
</dbReference>
<dbReference type="OrthoDB" id="9778690at2"/>
<comment type="similarity">
    <text evidence="2">Belongs to the short-chain dehydrogenases/reductases (SDR) family.</text>
</comment>
<feature type="region of interest" description="N-terminal hotdog fold" evidence="7">
    <location>
        <begin position="865"/>
        <end position="985"/>
    </location>
</feature>
<feature type="domain" description="Ketosynthase family 3 (KS3)" evidence="9">
    <location>
        <begin position="1"/>
        <end position="421"/>
    </location>
</feature>
<evidence type="ECO:0000259" key="9">
    <source>
        <dbReference type="PROSITE" id="PS52004"/>
    </source>
</evidence>
<name>A0A1L4BU86_9GAMM</name>
<dbReference type="InterPro" id="IPR001227">
    <property type="entry name" value="Ac_transferase_dom_sf"/>
</dbReference>
<dbReference type="PROSITE" id="PS52019">
    <property type="entry name" value="PKS_MFAS_DH"/>
    <property type="match status" value="1"/>
</dbReference>
<dbReference type="Gene3D" id="3.40.366.10">
    <property type="entry name" value="Malonyl-Coenzyme A Acyl Carrier Protein, domain 2"/>
    <property type="match status" value="1"/>
</dbReference>
<dbReference type="InterPro" id="IPR018201">
    <property type="entry name" value="Ketoacyl_synth_AS"/>
</dbReference>
<evidence type="ECO:0000259" key="10">
    <source>
        <dbReference type="PROSITE" id="PS52019"/>
    </source>
</evidence>
<dbReference type="PROSITE" id="PS00606">
    <property type="entry name" value="KS3_1"/>
    <property type="match status" value="1"/>
</dbReference>
<dbReference type="SUPFAM" id="SSF47336">
    <property type="entry name" value="ACP-like"/>
    <property type="match status" value="1"/>
</dbReference>
<evidence type="ECO:0000259" key="8">
    <source>
        <dbReference type="PROSITE" id="PS50075"/>
    </source>
</evidence>
<dbReference type="SUPFAM" id="SSF55048">
    <property type="entry name" value="Probable ACP-binding domain of malonyl-CoA ACP transacylase"/>
    <property type="match status" value="1"/>
</dbReference>
<dbReference type="CDD" id="cd00833">
    <property type="entry name" value="PKS"/>
    <property type="match status" value="1"/>
</dbReference>
<dbReference type="InterPro" id="IPR016039">
    <property type="entry name" value="Thiolase-like"/>
</dbReference>
<feature type="domain" description="PKS/mFAS DH" evidence="10">
    <location>
        <begin position="865"/>
        <end position="1138"/>
    </location>
</feature>
<sequence length="2302" mass="259060">MKKVAIVGYSFILPKGIDNDESLWEALEQGQDLVSEIPDSRFDKRKFFHPSRKKSGKSYTFSAGVLPDIDQFDPSLFNISSREANQIDPQQRLLLNHTYFALQKAGYSPEQFSGSNCGVYIGASNIDYTYFAVEDCHKMTSYAMTGGAKSIIANRISYSFNLKGPSMVIDTACSSSLVALDLAVKAIQSGQQDTAIVGGVNALLHPMAFVGFSKAYMMSPTGRCRSFSADADGYVRSEGCIVFVIKDYQKALKDGDTIYGLINKTGSNSDGKTSGLPLPSFEAQRDLLNEIYSDTDLNKLAYLEAHGTGTPVGDPLEIQAIADAISLKRKSSLVTGSIKSNIGHLEPASGLAGVLKALMVFKHNKIPANVHFDKPNPKLKLDDNQITIPNKTLPVDITPESLIGVNSFGFGGSNAHVLLQAPSSDNSIKRKYLDSKYLHDKLIIKSHLAETLEKQKNAQRALVDNEDDYQKYALVSKANRGYKGFYTIYDNYEDFQKNKSQDYEVDFQARKVAFVFSGNGCQYSGMLKVLNDSDELSVYFKNVVDDLYLISQKSLEDWLIIDQGSYTDTTIAQPALFIFQTTVAKYFLDSGIRVNNVLGHSIGELAAAYVAGHISLSEAYQLVIARSQAQETTKGKGSMLAINTSVNDFEQLQRELSLQNLDIAAINTKDSLTIAGEYKDLDILREYCEKQQIFCRHIDVDYPFHSSFMNDDVKELFLQENPNLDSTTVDNNIEFISAVLGKKVNPEILKNSSYWWDNIAKPVNFNAGVESLLSSGIDVFVEITPKSVLKHYISEISQKNKSIYLSAVRNNKLVLDEVIQRLYLTGVPWHSKVIESENIPLVKSELNLQRYWFEMNKTITSEVDHTLIGWRVNDKTNTWVNHIDYSIATDFQGHRIHGTSVLPASAWLEIVYQLVKHVENLENDEVVILKDVQIYAPLLLQEDDMRTLVSSCDADGVITIKSLSQYGENETIHLKSRYLLQNIQSNFTLDTKDDFKAEILSVDEHYNNANTIGLSYTEKFHIIEELEVSDDIAVAYFNLDKQTKDYALSPFAVDGGFQAIISILSKRFNDVQALFLPVGFDFNYILKPYQFIKKAFIKLKYISENLIVADCYYYDVDSSLVSIVKGARFESVANQNMTLLPSDCYIEDLKPLHKIQARFCNQPKLSNQLPDELSFEEEKIIVSFLRLLIVNKAYNLYLENPNYQYSREIKELLGSYLNEDNTWESLAFVDEIYEILQLVFVEYPNLLKLLLQFYTRSLQLNIQTLSFEESLDELNSFWLTYLGLNIQKRVRDTINDLTNSYEINKIPLKILVIGDGLQVEVLKSLDMYTLDLSIKDSWADLYEEQNNYYDGVFVESAPTFIKKDFVDLCISKLKPGGVAKLYLWLDSLEGQLLLNMLKPVVKCIKKNVVANIIDHANEYDAKVVQNVFNQEILLQKDLKTESFESSEFKPLQCQLSCYGRKPVIIFSENSVGLPLVVSVDKNISQQDIWNILQEIYKSSAKVILVILESDWEKGTLTSSIHQSLLATLRVVINEKTSTSITRIVTDNLDSQQDLSFILGNYQGQELFFRNNVLYSHEIAPLNNVSLDKEYKLNIAHRGSFNHLEWLEKEDAICGEKDVRIKVHYTGLNFRDVMYALGLIPQESLEFGYLGAYLGMEFSGEVIEVGDEVSQFKLGDRVFGCARQSFSTELIVDSNYISHLPKHCSMQQGATISVAFMTAYYAISRVAKAQSGQKILIHGAAGAIGLAAIQVAHLLDLEIHATVGSQQKRILLESLGVENIYDSRSTDFFVQMNQKEIQMDIVLNSLSSDLLEASLAVLAPFGHFIELGKRDIFENNTLAMKVFRNNITFSGIDLDQLIKYKPQVIQQMLSELTQYLDEQAFVALPYQEFSMSKIQEAFRCMQQSRQLGKVIVNMQNKESIKIDQWSSEYAAIKGTYLVTGGTQGFGLYTAKELAKHGAEHLILVSYSGKITPENKEQLDELNITYETHAVDVSKESCVKEFLQDLYRNDVDLQGIIHAAVVYDDQALDTLTKDSFDKVFDVKAQGGFWLDKFSRVWDLKHFIVFSSIAATVGNLHQANYVAANAYLEGLIAQRQLQKLAGQYIAWGPIADVGLLTRNESLKQIMSGSLGLVPLSLFDCQHVLNQALNDANQSFVATKLEGNKLAKALPILKTSRYHQFIDEIQSDSVTSLDANMLRQMSKEDAQILIQDNVMVQVAHILGINKSALDLSADLRDLGMDSLMAFELAVNLEDKFTGVAISAMSMAQLKTSQDIVQMIVRNIYGDDKNQDADNTIEIIKQRHGEE</sequence>
<feature type="region of interest" description="C-terminal hotdog fold" evidence="7">
    <location>
        <begin position="997"/>
        <end position="1138"/>
    </location>
</feature>
<dbReference type="InterPro" id="IPR009081">
    <property type="entry name" value="PP-bd_ACP"/>
</dbReference>
<dbReference type="PROSITE" id="PS50075">
    <property type="entry name" value="CARRIER"/>
    <property type="match status" value="1"/>
</dbReference>
<dbReference type="KEGG" id="frx:F7310_08430"/>
<comment type="pathway">
    <text evidence="1">Lipid metabolism; fatty acid biosynthesis.</text>
</comment>
<proteinExistence type="inferred from homology"/>
<dbReference type="Pfam" id="PF14765">
    <property type="entry name" value="PS-DH"/>
    <property type="match status" value="1"/>
</dbReference>
<evidence type="ECO:0000256" key="4">
    <source>
        <dbReference type="ARBA" id="ARBA00022553"/>
    </source>
</evidence>
<dbReference type="EMBL" id="CP016796">
    <property type="protein sequence ID" value="API87387.1"/>
    <property type="molecule type" value="Genomic_DNA"/>
</dbReference>
<dbReference type="GO" id="GO:0016491">
    <property type="term" value="F:oxidoreductase activity"/>
    <property type="evidence" value="ECO:0007669"/>
    <property type="project" value="InterPro"/>
</dbReference>
<dbReference type="Gene3D" id="3.40.50.720">
    <property type="entry name" value="NAD(P)-binding Rossmann-like Domain"/>
    <property type="match status" value="2"/>
</dbReference>
<dbReference type="InterPro" id="IPR036736">
    <property type="entry name" value="ACP-like_sf"/>
</dbReference>
<keyword evidence="12" id="KW-1185">Reference proteome</keyword>
<keyword evidence="5" id="KW-0808">Transferase</keyword>
<dbReference type="GO" id="GO:0004312">
    <property type="term" value="F:fatty acid synthase activity"/>
    <property type="evidence" value="ECO:0007669"/>
    <property type="project" value="TreeGrafter"/>
</dbReference>
<evidence type="ECO:0000256" key="6">
    <source>
        <dbReference type="ARBA" id="ARBA00023268"/>
    </source>
</evidence>
<dbReference type="SMART" id="SM00825">
    <property type="entry name" value="PKS_KS"/>
    <property type="match status" value="1"/>
</dbReference>
<dbReference type="GO" id="GO:0031177">
    <property type="term" value="F:phosphopantetheine binding"/>
    <property type="evidence" value="ECO:0007669"/>
    <property type="project" value="InterPro"/>
</dbReference>
<dbReference type="RefSeq" id="WP_072713171.1">
    <property type="nucleotide sequence ID" value="NZ_CP016796.1"/>
</dbReference>
<dbReference type="InterPro" id="IPR020843">
    <property type="entry name" value="ER"/>
</dbReference>
<dbReference type="UniPathway" id="UPA00094"/>